<proteinExistence type="predicted"/>
<protein>
    <submittedName>
        <fullName evidence="1">Uncharacterized protein</fullName>
    </submittedName>
</protein>
<evidence type="ECO:0000313" key="2">
    <source>
        <dbReference type="Proteomes" id="UP000054350"/>
    </source>
</evidence>
<sequence>MSRGTRPVPPARAAIFTRDLLMHCIRFLIETNDTRIRTAVAHLVPPNPPNSVGDPDLHGHLGTAALDNVYGVIDLYATTRIAPVLATATFASHDDVTRHVHWLRLVAVAPRTHGVVASRGIDALARFVQVQAVSDTDLDLQVLVLRYLAALHLPRALTERRDATLAHAIETALAPAAIDHWAASRPLVEAVLSVLPQLHGVGFPQGSATTELLQWAARDPTLAPAVLRVAIAHDGGLLGRAWITRTATHVLATTTAAVWTRTARTAAAVLLATPPVSTAFDPDAWLVDGTLDWVVRVMHVHAESAWQLVAMLARADALVGDLKSAHFLASTAPRTLPDLHMTRQHLPDIPNTPSFSSAIATRAIFGSTASTSSGITIAADVSMYRAALISRRSVSPYGSWQPNAT</sequence>
<keyword evidence="2" id="KW-1185">Reference proteome</keyword>
<dbReference type="VEuPathDB" id="FungiDB:AMAG_17167"/>
<name>A0A0L0TE34_ALLM3</name>
<evidence type="ECO:0000313" key="1">
    <source>
        <dbReference type="EMBL" id="KNE72935.1"/>
    </source>
</evidence>
<dbReference type="EMBL" id="GG745385">
    <property type="protein sequence ID" value="KNE72935.1"/>
    <property type="molecule type" value="Genomic_DNA"/>
</dbReference>
<gene>
    <name evidence="1" type="ORF">AMAG_17167</name>
</gene>
<dbReference type="Proteomes" id="UP000054350">
    <property type="component" value="Unassembled WGS sequence"/>
</dbReference>
<accession>A0A0L0TE34</accession>
<organism evidence="1 2">
    <name type="scientific">Allomyces macrogynus (strain ATCC 38327)</name>
    <name type="common">Allomyces javanicus var. macrogynus</name>
    <dbReference type="NCBI Taxonomy" id="578462"/>
    <lineage>
        <taxon>Eukaryota</taxon>
        <taxon>Fungi</taxon>
        <taxon>Fungi incertae sedis</taxon>
        <taxon>Blastocladiomycota</taxon>
        <taxon>Blastocladiomycetes</taxon>
        <taxon>Blastocladiales</taxon>
        <taxon>Blastocladiaceae</taxon>
        <taxon>Allomyces</taxon>
    </lineage>
</organism>
<reference evidence="1 2" key="1">
    <citation type="submission" date="2009-11" db="EMBL/GenBank/DDBJ databases">
        <title>Annotation of Allomyces macrogynus ATCC 38327.</title>
        <authorList>
            <consortium name="The Broad Institute Genome Sequencing Platform"/>
            <person name="Russ C."/>
            <person name="Cuomo C."/>
            <person name="Burger G."/>
            <person name="Gray M.W."/>
            <person name="Holland P.W.H."/>
            <person name="King N."/>
            <person name="Lang F.B.F."/>
            <person name="Roger A.J."/>
            <person name="Ruiz-Trillo I."/>
            <person name="Young S.K."/>
            <person name="Zeng Q."/>
            <person name="Gargeya S."/>
            <person name="Fitzgerald M."/>
            <person name="Haas B."/>
            <person name="Abouelleil A."/>
            <person name="Alvarado L."/>
            <person name="Arachchi H.M."/>
            <person name="Berlin A."/>
            <person name="Chapman S.B."/>
            <person name="Gearin G."/>
            <person name="Goldberg J."/>
            <person name="Griggs A."/>
            <person name="Gujja S."/>
            <person name="Hansen M."/>
            <person name="Heiman D."/>
            <person name="Howarth C."/>
            <person name="Larimer J."/>
            <person name="Lui A."/>
            <person name="MacDonald P.J.P."/>
            <person name="McCowen C."/>
            <person name="Montmayeur A."/>
            <person name="Murphy C."/>
            <person name="Neiman D."/>
            <person name="Pearson M."/>
            <person name="Priest M."/>
            <person name="Roberts A."/>
            <person name="Saif S."/>
            <person name="Shea T."/>
            <person name="Sisk P."/>
            <person name="Stolte C."/>
            <person name="Sykes S."/>
            <person name="Wortman J."/>
            <person name="Nusbaum C."/>
            <person name="Birren B."/>
        </authorList>
    </citation>
    <scope>NUCLEOTIDE SEQUENCE [LARGE SCALE GENOMIC DNA]</scope>
    <source>
        <strain evidence="1 2">ATCC 38327</strain>
    </source>
</reference>
<reference evidence="2" key="2">
    <citation type="submission" date="2009-11" db="EMBL/GenBank/DDBJ databases">
        <title>The Genome Sequence of Allomyces macrogynus strain ATCC 38327.</title>
        <authorList>
            <consortium name="The Broad Institute Genome Sequencing Platform"/>
            <person name="Russ C."/>
            <person name="Cuomo C."/>
            <person name="Shea T."/>
            <person name="Young S.K."/>
            <person name="Zeng Q."/>
            <person name="Koehrsen M."/>
            <person name="Haas B."/>
            <person name="Borodovsky M."/>
            <person name="Guigo R."/>
            <person name="Alvarado L."/>
            <person name="Berlin A."/>
            <person name="Borenstein D."/>
            <person name="Chen Z."/>
            <person name="Engels R."/>
            <person name="Freedman E."/>
            <person name="Gellesch M."/>
            <person name="Goldberg J."/>
            <person name="Griggs A."/>
            <person name="Gujja S."/>
            <person name="Heiman D."/>
            <person name="Hepburn T."/>
            <person name="Howarth C."/>
            <person name="Jen D."/>
            <person name="Larson L."/>
            <person name="Lewis B."/>
            <person name="Mehta T."/>
            <person name="Park D."/>
            <person name="Pearson M."/>
            <person name="Roberts A."/>
            <person name="Saif S."/>
            <person name="Shenoy N."/>
            <person name="Sisk P."/>
            <person name="Stolte C."/>
            <person name="Sykes S."/>
            <person name="Walk T."/>
            <person name="White J."/>
            <person name="Yandava C."/>
            <person name="Burger G."/>
            <person name="Gray M.W."/>
            <person name="Holland P.W.H."/>
            <person name="King N."/>
            <person name="Lang F.B.F."/>
            <person name="Roger A.J."/>
            <person name="Ruiz-Trillo I."/>
            <person name="Lander E."/>
            <person name="Nusbaum C."/>
        </authorList>
    </citation>
    <scope>NUCLEOTIDE SEQUENCE [LARGE SCALE GENOMIC DNA]</scope>
    <source>
        <strain evidence="2">ATCC 38327</strain>
    </source>
</reference>
<dbReference type="OrthoDB" id="10422122at2759"/>
<dbReference type="AlphaFoldDB" id="A0A0L0TE34"/>